<accession>A0A9P5Z382</accession>
<evidence type="ECO:0000313" key="2">
    <source>
        <dbReference type="Proteomes" id="UP000807469"/>
    </source>
</evidence>
<name>A0A9P5Z382_9AGAR</name>
<comment type="caution">
    <text evidence="1">The sequence shown here is derived from an EMBL/GenBank/DDBJ whole genome shotgun (WGS) entry which is preliminary data.</text>
</comment>
<keyword evidence="2" id="KW-1185">Reference proteome</keyword>
<proteinExistence type="predicted"/>
<reference evidence="1" key="1">
    <citation type="submission" date="2020-11" db="EMBL/GenBank/DDBJ databases">
        <authorList>
            <consortium name="DOE Joint Genome Institute"/>
            <person name="Ahrendt S."/>
            <person name="Riley R."/>
            <person name="Andreopoulos W."/>
            <person name="Labutti K."/>
            <person name="Pangilinan J."/>
            <person name="Ruiz-Duenas F.J."/>
            <person name="Barrasa J.M."/>
            <person name="Sanchez-Garcia M."/>
            <person name="Camarero S."/>
            <person name="Miyauchi S."/>
            <person name="Serrano A."/>
            <person name="Linde D."/>
            <person name="Babiker R."/>
            <person name="Drula E."/>
            <person name="Ayuso-Fernandez I."/>
            <person name="Pacheco R."/>
            <person name="Padilla G."/>
            <person name="Ferreira P."/>
            <person name="Barriuso J."/>
            <person name="Kellner H."/>
            <person name="Castanera R."/>
            <person name="Alfaro M."/>
            <person name="Ramirez L."/>
            <person name="Pisabarro A.G."/>
            <person name="Kuo A."/>
            <person name="Tritt A."/>
            <person name="Lipzen A."/>
            <person name="He G."/>
            <person name="Yan M."/>
            <person name="Ng V."/>
            <person name="Cullen D."/>
            <person name="Martin F."/>
            <person name="Rosso M.-N."/>
            <person name="Henrissat B."/>
            <person name="Hibbett D."/>
            <person name="Martinez A.T."/>
            <person name="Grigoriev I.V."/>
        </authorList>
    </citation>
    <scope>NUCLEOTIDE SEQUENCE</scope>
    <source>
        <strain evidence="1">CIRM-BRFM 674</strain>
    </source>
</reference>
<dbReference type="OrthoDB" id="3235294at2759"/>
<protein>
    <submittedName>
        <fullName evidence="1">Uncharacterized protein</fullName>
    </submittedName>
</protein>
<dbReference type="AlphaFoldDB" id="A0A9P5Z382"/>
<gene>
    <name evidence="1" type="ORF">BDN70DRAFT_661385</name>
</gene>
<dbReference type="Proteomes" id="UP000807469">
    <property type="component" value="Unassembled WGS sequence"/>
</dbReference>
<sequence length="167" mass="18848">MTEPPRFLQSIYSKYPDDQSPKEVFIQAAGHSYSGVGDRHVVIWWKNGEVADDDGVSKTVTQVIQLTGQAGNYAFYHPVSLLCSRVTVDTTENLQISMGTFTREQRDQMAAFAKDIVYDRKSVVNGCRVWTRDLFEAMVKAGLMSQDLFEKIDVAIPLVLRRPELKA</sequence>
<organism evidence="1 2">
    <name type="scientific">Pholiota conissans</name>
    <dbReference type="NCBI Taxonomy" id="109636"/>
    <lineage>
        <taxon>Eukaryota</taxon>
        <taxon>Fungi</taxon>
        <taxon>Dikarya</taxon>
        <taxon>Basidiomycota</taxon>
        <taxon>Agaricomycotina</taxon>
        <taxon>Agaricomycetes</taxon>
        <taxon>Agaricomycetidae</taxon>
        <taxon>Agaricales</taxon>
        <taxon>Agaricineae</taxon>
        <taxon>Strophariaceae</taxon>
        <taxon>Pholiota</taxon>
    </lineage>
</organism>
<dbReference type="EMBL" id="MU155204">
    <property type="protein sequence ID" value="KAF9479863.1"/>
    <property type="molecule type" value="Genomic_DNA"/>
</dbReference>
<evidence type="ECO:0000313" key="1">
    <source>
        <dbReference type="EMBL" id="KAF9479863.1"/>
    </source>
</evidence>